<feature type="region of interest" description="Disordered" evidence="14">
    <location>
        <begin position="64"/>
        <end position="87"/>
    </location>
</feature>
<keyword evidence="7" id="KW-0547">Nucleotide-binding</keyword>
<dbReference type="PANTHER" id="PTHR36766:SF70">
    <property type="entry name" value="DISEASE RESISTANCE PROTEIN RGA4"/>
    <property type="match status" value="1"/>
</dbReference>
<accession>A0A7N2MUL0</accession>
<dbReference type="InterPro" id="IPR056789">
    <property type="entry name" value="LRR_R13L1-DRL21"/>
</dbReference>
<dbReference type="Pfam" id="PF05724">
    <property type="entry name" value="TPMT"/>
    <property type="match status" value="1"/>
</dbReference>
<keyword evidence="8 12" id="KW-0863">Zinc-finger</keyword>
<feature type="region of interest" description="Disordered" evidence="14">
    <location>
        <begin position="2581"/>
        <end position="2609"/>
    </location>
</feature>
<dbReference type="Gene3D" id="3.80.10.10">
    <property type="entry name" value="Ribonuclease Inhibitor"/>
    <property type="match status" value="4"/>
</dbReference>
<reference evidence="16" key="2">
    <citation type="submission" date="2021-01" db="UniProtKB">
        <authorList>
            <consortium name="EnsemblPlants"/>
        </authorList>
    </citation>
    <scope>IDENTIFICATION</scope>
</reference>
<dbReference type="GO" id="GO:0008757">
    <property type="term" value="F:S-adenosylmethionine-dependent methyltransferase activity"/>
    <property type="evidence" value="ECO:0007669"/>
    <property type="project" value="InterPro"/>
</dbReference>
<feature type="compositionally biased region" description="Basic and acidic residues" evidence="14">
    <location>
        <begin position="2588"/>
        <end position="2603"/>
    </location>
</feature>
<dbReference type="InterPro" id="IPR036388">
    <property type="entry name" value="WH-like_DNA-bd_sf"/>
</dbReference>
<dbReference type="Gene3D" id="3.40.50.300">
    <property type="entry name" value="P-loop containing nucleotide triphosphate hydrolases"/>
    <property type="match status" value="1"/>
</dbReference>
<dbReference type="Proteomes" id="UP000594261">
    <property type="component" value="Chromosome 10"/>
</dbReference>
<dbReference type="CDD" id="cd02440">
    <property type="entry name" value="AdoMet_MTases"/>
    <property type="match status" value="1"/>
</dbReference>
<dbReference type="Pfam" id="PF00931">
    <property type="entry name" value="NB-ARC"/>
    <property type="match status" value="1"/>
</dbReference>
<keyword evidence="5" id="KW-0479">Metal-binding</keyword>
<evidence type="ECO:0000256" key="4">
    <source>
        <dbReference type="ARBA" id="ARBA00022691"/>
    </source>
</evidence>
<dbReference type="Pfam" id="PF23559">
    <property type="entry name" value="WHD_DRP"/>
    <property type="match status" value="1"/>
</dbReference>
<dbReference type="InterPro" id="IPR042197">
    <property type="entry name" value="Apaf_helical"/>
</dbReference>
<dbReference type="GO" id="GO:0043531">
    <property type="term" value="F:ADP binding"/>
    <property type="evidence" value="ECO:0007669"/>
    <property type="project" value="InterPro"/>
</dbReference>
<evidence type="ECO:0000256" key="2">
    <source>
        <dbReference type="ARBA" id="ARBA00022614"/>
    </source>
</evidence>
<evidence type="ECO:0000256" key="14">
    <source>
        <dbReference type="SAM" id="MobiDB-lite"/>
    </source>
</evidence>
<feature type="coiled-coil region" evidence="13">
    <location>
        <begin position="2472"/>
        <end position="2499"/>
    </location>
</feature>
<evidence type="ECO:0000313" key="17">
    <source>
        <dbReference type="Proteomes" id="UP000594261"/>
    </source>
</evidence>
<feature type="compositionally biased region" description="Polar residues" evidence="14">
    <location>
        <begin position="1967"/>
        <end position="1987"/>
    </location>
</feature>
<keyword evidence="2" id="KW-0433">Leucine-rich repeat</keyword>
<dbReference type="InterPro" id="IPR003656">
    <property type="entry name" value="Znf_BED"/>
</dbReference>
<evidence type="ECO:0000256" key="1">
    <source>
        <dbReference type="ARBA" id="ARBA00022603"/>
    </source>
</evidence>
<dbReference type="InterPro" id="IPR027417">
    <property type="entry name" value="P-loop_NTPase"/>
</dbReference>
<feature type="compositionally biased region" description="Acidic residues" evidence="14">
    <location>
        <begin position="2019"/>
        <end position="2053"/>
    </location>
</feature>
<keyword evidence="17" id="KW-1185">Reference proteome</keyword>
<keyword evidence="9" id="KW-0611">Plant defense</keyword>
<dbReference type="GO" id="GO:0051707">
    <property type="term" value="P:response to other organism"/>
    <property type="evidence" value="ECO:0007669"/>
    <property type="project" value="UniProtKB-ARBA"/>
</dbReference>
<name>A0A7N2MUL0_QUELO</name>
<sequence>MGRKRDRFWEYAEDLKGRFQCNYCKHEFPGGASRIKSHLAGVKGHDIVICDVVPKDVQKEAYKATQETNKKHKNASTSSNDKEGTLASTSISTIQKENFVTQRNEEYMAEIVLDDVVDRLVTKAFSLATDEHIIFKWGFKEEFKNLLDTLYKIKVVLHQKRQVNDESVGIWLTELRNVAYEVDNVLDEFDYEVIWQKVKFQNQMIDQVRSFSFCSHDKVTTIKQSLDKLVNDVAGFVLRTESLKSIIKIRLDKNEDSFLNDSEVVGREFDVLKILNELISSSNQQVISVLPIVGMAGLGKTTLAKVLYNHEEIKKRFDVLAWVHVSENFDVEKISREIRESLKIDSTNLVRRKYFLVLDDIWIEDRDKWDILRSLLEDIIHSNARINIIVTTSSKETAQIVKTLPPYHLEKLSKDDCWSILKKRAFADEGKSLTFDLEASGREIARRCGGVPLVARVVGGTMCFKCDKNEWLAIEKDKIWYLLDDNNNDIFSVLKLCFDHLPTPSLKQCFAYCAIFPKDYDIKNDEIIQYWMAEGFLNEPAKEANMVMEDIGNMYFNILLATSFFQDARKDDYGNIISCKMHDLVHDFSLSISKSETLILESDSMDNISNVQNLFVQFDDKIEQGTSFRGECFIKLHTSISKKFDFEDILSNFKFLRVLKLSGDVNRDSITELSDSIEHLIHLRLLHISHTDIRELPKSITKLYHLQTLRIEANVEELPENLSNLINLRHIHIFSCIYEYILKEPKNVGRLTCLQTLPLFCVGPGEGYQIKELGFLKNLRGEIEIRLLENVKDKEEAKSAKLKEKEIFKLGLYWSFDREEVDMYDEDEKVLEGLQPHPNLKSLTIEWYLGKKFPSWVGLSSLYHNLIEINLRECRECEEVPTLGQLPCLRVLEMGGMEEVRCIGSEFYFYSDGSYRNTATKLFPALRILKLEDMETLEEWKDAKELTTADEVLFVFPCLEELIIRWCNKLRDLPDSLHTCVSLQKLVVDRCPKLRSLPGVRSSGLQYLENGDCRRLPSSSTSSIHPSQRVVGLSSLYHNLIEINLRECWECEEVPTLGQLPCLRVLEIEHMKNVRSIGSEFYSYSDGSYRNRTTLFPALRKLKLEELFELEEWKDAKELTTADEVLFVFPCLEELIIRWCNKLRDLPDSLHTCVSLQKLVVEECPMLRSLPGVRSIIRCGIEDPSSWLPSTSSIHPSLQKIKLKWCGSLLLDQIQYFIALKILWIEEFQEIGTLPEWLGNLSSLQQLYIVCCWNLVHLPTEEAMRRLTQLKMLEIYRCPNLEENERSKIDHIPFVRFKNSGKLARRLHLIYLMTTDAKALQIWEVEMQYADLTENLPLGLGIQMSVSGRFLARIAMERTALANWASKMWLTRFVFHRLIGLKLLMVVGHCILGISTIRVGIVDRRLFSDSVMACGMRGGGRLESELEIGIEVSEDMGVFRLVMGIGKVDVGCGLAFEGLGLMEWFGVFGCRAWSDGIVERISLAKSLLMSDNAAVIATIGELLILQTDPKVYSVSSRQKNVGDERVPLLENEMAAFDRPRPPIESLVEVGFVLEYKHEYMLVDSINFKGVRWVPSINYYLPDIDGSNGFRGYKLVDKHKIAQIWQGYDVATIACPERYIVGLVILDIASKKAVEEREERGVSQFGHYAMQSLSRSRFLAHTYATALIPFRNPPSIIRTVSSTNARIHGSKLRRMEKRDENQKSVAVESTTRLNNPRVDKLQQLVHMESTDGWEKSWEQGVTPWDLGQPTPILVHLHQTGALPKGRALVPGCGSGYDVAAVACPERYVVGLDISDIAIKKAVEERALSSSLPNASYFNFLMADFFTWNPSELFDLILDYMFFCAIEPDMRLAWAQRIRDLLKPGGELITLMFPISDHVGGPPFKVSISGCEEVLLTMGFRAVSIVDNEMTIGPRKRIRRPYSQFDPSAVINTVTPKICFTCSQMSSDASSDQSSVRDGAGYDEFFGSGQESDGFSESSGKETSVQSPSIDVEDHVEGVRDKVLSEVEVEGRDKEIVVDGNGDEGDEETDSDGDRDEGDEVSSDGNGDEGDEESCEGTSGSSGGNRPFILPEEWAVNKFLPKMSNRVFNELRTRFQIPDHIPIRLPRKNERCYTGRTADVGMYDAMFAAGLRLPLTALHRRLADFLGLSISQIAPNAWRIFIGAEILWGRLSGGNRQLSLDEFFYCYRPQHKVSVKGTYHFAPREKSLRLVSDMPDSNRNWKSRFFFVKGTDWVCRPDEWDTLPGGYFDNTWAYIRESASARPEISDEQREFIRRILGIPLGQRKCRDLITLDTLHLYCGGPEPTAEARRLEEFSRKQMEAAKQRVRAAAARKKEEEKAKGKEGASTPHSSLKSSVKRKVDGKDDPPSKKVAVSPGDVPSKKSPPKSSHGAGKGVMTSSGPVIGGPRCLLTHKDYAVEGVEFLIKQTDLDPCAQLGTEDLGASAFFDIAWALVRVKALQDRCVAKEGVVSREKLGEAEGQQKKLEEEVSSLRAQVETAGIDAVQKFKTTQSFIDSYADYYGTGFDDCLKQVASAYPELDLSGITMDASMPMTPAGDTVADKGDEPLNLDSLLNDAGVILAQPAVTTPAESSDKAQIAKDKADGVSKDVPAT</sequence>
<dbReference type="Gene3D" id="3.40.50.150">
    <property type="entry name" value="Vaccinia Virus protein VP39"/>
    <property type="match status" value="1"/>
</dbReference>
<evidence type="ECO:0000256" key="9">
    <source>
        <dbReference type="ARBA" id="ARBA00022821"/>
    </source>
</evidence>
<dbReference type="Gramene" id="QL10p064222:mrna">
    <property type="protein sequence ID" value="QL10p064222:mrna"/>
    <property type="gene ID" value="QL10p064222"/>
</dbReference>
<evidence type="ECO:0000256" key="3">
    <source>
        <dbReference type="ARBA" id="ARBA00022679"/>
    </source>
</evidence>
<evidence type="ECO:0000313" key="16">
    <source>
        <dbReference type="EnsemblPlants" id="QL10p064222:mrna"/>
    </source>
</evidence>
<dbReference type="Pfam" id="PF25019">
    <property type="entry name" value="LRR_R13L1-DRL21"/>
    <property type="match status" value="1"/>
</dbReference>
<dbReference type="SUPFAM" id="SSF52058">
    <property type="entry name" value="L domain-like"/>
    <property type="match status" value="2"/>
</dbReference>
<dbReference type="GO" id="GO:0008270">
    <property type="term" value="F:zinc ion binding"/>
    <property type="evidence" value="ECO:0007669"/>
    <property type="project" value="UniProtKB-KW"/>
</dbReference>
<dbReference type="PRINTS" id="PR00364">
    <property type="entry name" value="DISEASERSIST"/>
</dbReference>
<evidence type="ECO:0000256" key="13">
    <source>
        <dbReference type="SAM" id="Coils"/>
    </source>
</evidence>
<evidence type="ECO:0000256" key="11">
    <source>
        <dbReference type="ARBA" id="ARBA00022840"/>
    </source>
</evidence>
<dbReference type="GO" id="GO:0006952">
    <property type="term" value="P:defense response"/>
    <property type="evidence" value="ECO:0007669"/>
    <property type="project" value="UniProtKB-KW"/>
</dbReference>
<feature type="compositionally biased region" description="Basic and acidic residues" evidence="14">
    <location>
        <begin position="2356"/>
        <end position="2366"/>
    </location>
</feature>
<dbReference type="InterPro" id="IPR058922">
    <property type="entry name" value="WHD_DRP"/>
</dbReference>
<dbReference type="SUPFAM" id="SSF53335">
    <property type="entry name" value="S-adenosyl-L-methionine-dependent methyltransferases"/>
    <property type="match status" value="1"/>
</dbReference>
<keyword evidence="1" id="KW-0489">Methyltransferase</keyword>
<dbReference type="PANTHER" id="PTHR36766">
    <property type="entry name" value="PLANT BROAD-SPECTRUM MILDEW RESISTANCE PROTEIN RPW8"/>
    <property type="match status" value="1"/>
</dbReference>
<dbReference type="InterPro" id="IPR041118">
    <property type="entry name" value="Rx_N"/>
</dbReference>
<dbReference type="InParanoid" id="A0A7N2MUL0"/>
<dbReference type="InterPro" id="IPR032675">
    <property type="entry name" value="LRR_dom_sf"/>
</dbReference>
<feature type="region of interest" description="Disordered" evidence="14">
    <location>
        <begin position="2320"/>
        <end position="2397"/>
    </location>
</feature>
<organism evidence="16 17">
    <name type="scientific">Quercus lobata</name>
    <name type="common">Valley oak</name>
    <dbReference type="NCBI Taxonomy" id="97700"/>
    <lineage>
        <taxon>Eukaryota</taxon>
        <taxon>Viridiplantae</taxon>
        <taxon>Streptophyta</taxon>
        <taxon>Embryophyta</taxon>
        <taxon>Tracheophyta</taxon>
        <taxon>Spermatophyta</taxon>
        <taxon>Magnoliopsida</taxon>
        <taxon>eudicotyledons</taxon>
        <taxon>Gunneridae</taxon>
        <taxon>Pentapetalae</taxon>
        <taxon>rosids</taxon>
        <taxon>fabids</taxon>
        <taxon>Fagales</taxon>
        <taxon>Fagaceae</taxon>
        <taxon>Quercus</taxon>
    </lineage>
</organism>
<keyword evidence="3" id="KW-0808">Transferase</keyword>
<evidence type="ECO:0000256" key="10">
    <source>
        <dbReference type="ARBA" id="ARBA00022833"/>
    </source>
</evidence>
<dbReference type="PROSITE" id="PS51585">
    <property type="entry name" value="SAM_MT_TPMT"/>
    <property type="match status" value="1"/>
</dbReference>
<evidence type="ECO:0000256" key="7">
    <source>
        <dbReference type="ARBA" id="ARBA00022741"/>
    </source>
</evidence>
<dbReference type="Gene3D" id="1.10.8.430">
    <property type="entry name" value="Helical domain of apoptotic protease-activating factors"/>
    <property type="match status" value="1"/>
</dbReference>
<evidence type="ECO:0000256" key="6">
    <source>
        <dbReference type="ARBA" id="ARBA00022737"/>
    </source>
</evidence>
<dbReference type="GO" id="GO:0005524">
    <property type="term" value="F:ATP binding"/>
    <property type="evidence" value="ECO:0007669"/>
    <property type="project" value="UniProtKB-KW"/>
</dbReference>
<dbReference type="Gene3D" id="1.20.5.4130">
    <property type="match status" value="1"/>
</dbReference>
<protein>
    <recommendedName>
        <fullName evidence="15">BED-type domain-containing protein</fullName>
    </recommendedName>
</protein>
<feature type="compositionally biased region" description="Basic and acidic residues" evidence="14">
    <location>
        <begin position="1990"/>
        <end position="2015"/>
    </location>
</feature>
<evidence type="ECO:0000256" key="8">
    <source>
        <dbReference type="ARBA" id="ARBA00022771"/>
    </source>
</evidence>
<keyword evidence="13" id="KW-0175">Coiled coil</keyword>
<evidence type="ECO:0000256" key="12">
    <source>
        <dbReference type="PROSITE-ProRule" id="PRU00027"/>
    </source>
</evidence>
<dbReference type="SUPFAM" id="SSF52540">
    <property type="entry name" value="P-loop containing nucleoside triphosphate hydrolases"/>
    <property type="match status" value="1"/>
</dbReference>
<reference evidence="16 17" key="1">
    <citation type="journal article" date="2016" name="G3 (Bethesda)">
        <title>First Draft Assembly and Annotation of the Genome of a California Endemic Oak Quercus lobata Nee (Fagaceae).</title>
        <authorList>
            <person name="Sork V.L."/>
            <person name="Fitz-Gibbon S.T."/>
            <person name="Puiu D."/>
            <person name="Crepeau M."/>
            <person name="Gugger P.F."/>
            <person name="Sherman R."/>
            <person name="Stevens K."/>
            <person name="Langley C.H."/>
            <person name="Pellegrini M."/>
            <person name="Salzberg S.L."/>
        </authorList>
    </citation>
    <scope>NUCLEOTIDE SEQUENCE [LARGE SCALE GENOMIC DNA]</scope>
    <source>
        <strain evidence="16 17">cv. SW786</strain>
    </source>
</reference>
<dbReference type="InterPro" id="IPR002182">
    <property type="entry name" value="NB-ARC"/>
</dbReference>
<dbReference type="Pfam" id="PF18052">
    <property type="entry name" value="Rx_N"/>
    <property type="match status" value="1"/>
</dbReference>
<evidence type="ECO:0000259" key="15">
    <source>
        <dbReference type="PROSITE" id="PS50808"/>
    </source>
</evidence>
<dbReference type="GO" id="GO:0003677">
    <property type="term" value="F:DNA binding"/>
    <property type="evidence" value="ECO:0007669"/>
    <property type="project" value="InterPro"/>
</dbReference>
<dbReference type="EMBL" id="LRBV02000010">
    <property type="status" value="NOT_ANNOTATED_CDS"/>
    <property type="molecule type" value="Genomic_DNA"/>
</dbReference>
<keyword evidence="6" id="KW-0677">Repeat</keyword>
<feature type="domain" description="BED-type" evidence="15">
    <location>
        <begin position="3"/>
        <end position="52"/>
    </location>
</feature>
<dbReference type="EnsemblPlants" id="QL10p064222:mrna">
    <property type="protein sequence ID" value="QL10p064222:mrna"/>
    <property type="gene ID" value="QL10p064222"/>
</dbReference>
<feature type="region of interest" description="Disordered" evidence="14">
    <location>
        <begin position="1945"/>
        <end position="2065"/>
    </location>
</feature>
<dbReference type="InterPro" id="IPR029063">
    <property type="entry name" value="SAM-dependent_MTases_sf"/>
</dbReference>
<dbReference type="InterPro" id="IPR008854">
    <property type="entry name" value="TPMT"/>
</dbReference>
<dbReference type="GO" id="GO:0032259">
    <property type="term" value="P:methylation"/>
    <property type="evidence" value="ECO:0007669"/>
    <property type="project" value="UniProtKB-KW"/>
</dbReference>
<dbReference type="PROSITE" id="PS50808">
    <property type="entry name" value="ZF_BED"/>
    <property type="match status" value="1"/>
</dbReference>
<keyword evidence="10" id="KW-0862">Zinc</keyword>
<keyword evidence="11" id="KW-0067">ATP-binding</keyword>
<proteinExistence type="predicted"/>
<dbReference type="FunFam" id="1.10.10.10:FF:000322">
    <property type="entry name" value="Probable disease resistance protein At1g63360"/>
    <property type="match status" value="1"/>
</dbReference>
<keyword evidence="4" id="KW-0949">S-adenosyl-L-methionine</keyword>
<dbReference type="Gene3D" id="1.10.10.10">
    <property type="entry name" value="Winged helix-like DNA-binding domain superfamily/Winged helix DNA-binding domain"/>
    <property type="match status" value="1"/>
</dbReference>
<feature type="compositionally biased region" description="Basic and acidic residues" evidence="14">
    <location>
        <begin position="2330"/>
        <end position="2341"/>
    </location>
</feature>
<evidence type="ECO:0000256" key="5">
    <source>
        <dbReference type="ARBA" id="ARBA00022723"/>
    </source>
</evidence>